<keyword evidence="3" id="KW-1185">Reference proteome</keyword>
<accession>A0A9P7G6U8</accession>
<dbReference type="Gene3D" id="3.40.250.10">
    <property type="entry name" value="Rhodanese-like domain"/>
    <property type="match status" value="1"/>
</dbReference>
<dbReference type="InterPro" id="IPR001926">
    <property type="entry name" value="TrpB-like_PALP"/>
</dbReference>
<dbReference type="Pfam" id="PF00291">
    <property type="entry name" value="PALP"/>
    <property type="match status" value="1"/>
</dbReference>
<dbReference type="InterPro" id="IPR036873">
    <property type="entry name" value="Rhodanese-like_dom_sf"/>
</dbReference>
<gene>
    <name evidence="2" type="ORF">DXG03_004157</name>
</gene>
<evidence type="ECO:0000313" key="3">
    <source>
        <dbReference type="Proteomes" id="UP000775547"/>
    </source>
</evidence>
<dbReference type="PROSITE" id="PS50206">
    <property type="entry name" value="RHODANESE_3"/>
    <property type="match status" value="1"/>
</dbReference>
<dbReference type="AlphaFoldDB" id="A0A9P7G6U8"/>
<dbReference type="SUPFAM" id="SSF53686">
    <property type="entry name" value="Tryptophan synthase beta subunit-like PLP-dependent enzymes"/>
    <property type="match status" value="1"/>
</dbReference>
<dbReference type="InterPro" id="IPR036052">
    <property type="entry name" value="TrpB-like_PALP_sf"/>
</dbReference>
<dbReference type="Gene3D" id="3.40.50.1100">
    <property type="match status" value="2"/>
</dbReference>
<dbReference type="CDD" id="cd00158">
    <property type="entry name" value="RHOD"/>
    <property type="match status" value="1"/>
</dbReference>
<evidence type="ECO:0000313" key="2">
    <source>
        <dbReference type="EMBL" id="KAG5641815.1"/>
    </source>
</evidence>
<name>A0A9P7G6U8_9AGAR</name>
<dbReference type="OrthoDB" id="10259545at2759"/>
<dbReference type="InterPro" id="IPR050214">
    <property type="entry name" value="Cys_Synth/Cystath_Beta-Synth"/>
</dbReference>
<proteinExistence type="predicted"/>
<dbReference type="PANTHER" id="PTHR10314">
    <property type="entry name" value="CYSTATHIONINE BETA-SYNTHASE"/>
    <property type="match status" value="1"/>
</dbReference>
<protein>
    <recommendedName>
        <fullName evidence="1">Rhodanese domain-containing protein</fullName>
    </recommendedName>
</protein>
<dbReference type="Pfam" id="PF00581">
    <property type="entry name" value="Rhodanese"/>
    <property type="match status" value="1"/>
</dbReference>
<reference evidence="2" key="1">
    <citation type="submission" date="2020-07" db="EMBL/GenBank/DDBJ databases">
        <authorList>
            <person name="Nieuwenhuis M."/>
            <person name="Van De Peppel L.J.J."/>
        </authorList>
    </citation>
    <scope>NUCLEOTIDE SEQUENCE</scope>
    <source>
        <strain evidence="2">AP01</strain>
        <tissue evidence="2">Mycelium</tissue>
    </source>
</reference>
<dbReference type="SUPFAM" id="SSF52821">
    <property type="entry name" value="Rhodanese/Cell cycle control phosphatase"/>
    <property type="match status" value="1"/>
</dbReference>
<sequence>MPVDTKLNVFSGEDGLKDFYDPDKNIPVPLVELPARLNPFREDGVRIYAKLMSHLPAANVKSLPALNMVQRAQENGDINPDTHTIVEYSSGSTVISLGIIANILGIPNVKAFLSNKTSQAKLQLLRFFGLDLTLFGGPWQPVQCDPNGGIYAATLNGEEHGVYNPDQYTNNENYKAHMRWTGPQIHAQLPQISVFAASMGTGGTMTGTSLYLKSVRPSVTGLGVLSAPGARVPGPRNYNLLVPVEFPWRDSMDAMEEVDAPSSYEKSLELCRNGLLVGPSSGLTLAGVLNFLKKRKDANTLDALRNESGEIPCVFICADTPSQYISEYFTTLGPEFFRPITNEELIATDLYPYNIDWELQPEKAHQTLFPTNGKPIAGTFVLDIRDEAAFKASHVPGSHNLDIGADKLPNPYKDPPTLIRLFDILEARFAKTDPTYGLLLRAERVIILSPDGNVAKLACSILRNRNLDAYHLVDGVQGLKVNGLWGSRPWAHL</sequence>
<comment type="caution">
    <text evidence="2">The sequence shown here is derived from an EMBL/GenBank/DDBJ whole genome shotgun (WGS) entry which is preliminary data.</text>
</comment>
<evidence type="ECO:0000259" key="1">
    <source>
        <dbReference type="PROSITE" id="PS50206"/>
    </source>
</evidence>
<feature type="domain" description="Rhodanese" evidence="1">
    <location>
        <begin position="375"/>
        <end position="488"/>
    </location>
</feature>
<dbReference type="EMBL" id="JABCKV010000246">
    <property type="protein sequence ID" value="KAG5641815.1"/>
    <property type="molecule type" value="Genomic_DNA"/>
</dbReference>
<organism evidence="2 3">
    <name type="scientific">Asterophora parasitica</name>
    <dbReference type="NCBI Taxonomy" id="117018"/>
    <lineage>
        <taxon>Eukaryota</taxon>
        <taxon>Fungi</taxon>
        <taxon>Dikarya</taxon>
        <taxon>Basidiomycota</taxon>
        <taxon>Agaricomycotina</taxon>
        <taxon>Agaricomycetes</taxon>
        <taxon>Agaricomycetidae</taxon>
        <taxon>Agaricales</taxon>
        <taxon>Tricholomatineae</taxon>
        <taxon>Lyophyllaceae</taxon>
        <taxon>Asterophora</taxon>
    </lineage>
</organism>
<reference evidence="2" key="2">
    <citation type="submission" date="2021-10" db="EMBL/GenBank/DDBJ databases">
        <title>Phylogenomics reveals ancestral predisposition of the termite-cultivated fungus Termitomyces towards a domesticated lifestyle.</title>
        <authorList>
            <person name="Auxier B."/>
            <person name="Grum-Grzhimaylo A."/>
            <person name="Cardenas M.E."/>
            <person name="Lodge J.D."/>
            <person name="Laessoe T."/>
            <person name="Pedersen O."/>
            <person name="Smith M.E."/>
            <person name="Kuyper T.W."/>
            <person name="Franco-Molano E.A."/>
            <person name="Baroni T.J."/>
            <person name="Aanen D.K."/>
        </authorList>
    </citation>
    <scope>NUCLEOTIDE SEQUENCE</scope>
    <source>
        <strain evidence="2">AP01</strain>
        <tissue evidence="2">Mycelium</tissue>
    </source>
</reference>
<dbReference type="InterPro" id="IPR001763">
    <property type="entry name" value="Rhodanese-like_dom"/>
</dbReference>
<dbReference type="Proteomes" id="UP000775547">
    <property type="component" value="Unassembled WGS sequence"/>
</dbReference>